<evidence type="ECO:0000313" key="1">
    <source>
        <dbReference type="EMBL" id="KAK7231666.1"/>
    </source>
</evidence>
<gene>
    <name evidence="1" type="ORF">SO694_0032802</name>
</gene>
<comment type="caution">
    <text evidence="1">The sequence shown here is derived from an EMBL/GenBank/DDBJ whole genome shotgun (WGS) entry which is preliminary data.</text>
</comment>
<name>A0ABR1FIU0_AURAN</name>
<dbReference type="Proteomes" id="UP001363151">
    <property type="component" value="Unassembled WGS sequence"/>
</dbReference>
<protein>
    <submittedName>
        <fullName evidence="1">Spectrin binding protein</fullName>
    </submittedName>
</protein>
<keyword evidence="2" id="KW-1185">Reference proteome</keyword>
<sequence length="117" mass="13727">MCKLLLSRGASLQARNAQGTHPYPLNHLDEDFEEAHDDVYWLFSKVIAAGGWRPYVDAPRRDLLVLRRALPSLRERGRATQSGDALYERLFHDTRVPEEIFVHVFTYWRTPRDYELV</sequence>
<accession>A0ABR1FIU0</accession>
<reference evidence="1 2" key="1">
    <citation type="submission" date="2024-03" db="EMBL/GenBank/DDBJ databases">
        <title>Aureococcus anophagefferens CCMP1851 and Kratosvirus quantuckense: Draft genome of a second virus-susceptible host strain in the model system.</title>
        <authorList>
            <person name="Chase E."/>
            <person name="Truchon A.R."/>
            <person name="Schepens W."/>
            <person name="Wilhelm S.W."/>
        </authorList>
    </citation>
    <scope>NUCLEOTIDE SEQUENCE [LARGE SCALE GENOMIC DNA]</scope>
    <source>
        <strain evidence="1 2">CCMP1851</strain>
    </source>
</reference>
<dbReference type="EMBL" id="JBBJCI010000376">
    <property type="protein sequence ID" value="KAK7231666.1"/>
    <property type="molecule type" value="Genomic_DNA"/>
</dbReference>
<organism evidence="1 2">
    <name type="scientific">Aureococcus anophagefferens</name>
    <name type="common">Harmful bloom alga</name>
    <dbReference type="NCBI Taxonomy" id="44056"/>
    <lineage>
        <taxon>Eukaryota</taxon>
        <taxon>Sar</taxon>
        <taxon>Stramenopiles</taxon>
        <taxon>Ochrophyta</taxon>
        <taxon>Pelagophyceae</taxon>
        <taxon>Pelagomonadales</taxon>
        <taxon>Pelagomonadaceae</taxon>
        <taxon>Aureococcus</taxon>
    </lineage>
</organism>
<proteinExistence type="predicted"/>
<evidence type="ECO:0000313" key="2">
    <source>
        <dbReference type="Proteomes" id="UP001363151"/>
    </source>
</evidence>